<reference evidence="2" key="1">
    <citation type="submission" date="2016-06" db="EMBL/GenBank/DDBJ databases">
        <title>Parallel loss of symbiosis genes in relatives of nitrogen-fixing non-legume Parasponia.</title>
        <authorList>
            <person name="Van Velzen R."/>
            <person name="Holmer R."/>
            <person name="Bu F."/>
            <person name="Rutten L."/>
            <person name="Van Zeijl A."/>
            <person name="Liu W."/>
            <person name="Santuari L."/>
            <person name="Cao Q."/>
            <person name="Sharma T."/>
            <person name="Shen D."/>
            <person name="Roswanjaya Y."/>
            <person name="Wardhani T."/>
            <person name="Kalhor M.S."/>
            <person name="Jansen J."/>
            <person name="Van den Hoogen J."/>
            <person name="Gungor B."/>
            <person name="Hartog M."/>
            <person name="Hontelez J."/>
            <person name="Verver J."/>
            <person name="Yang W.-C."/>
            <person name="Schijlen E."/>
            <person name="Repin R."/>
            <person name="Schilthuizen M."/>
            <person name="Schranz E."/>
            <person name="Heidstra R."/>
            <person name="Miyata K."/>
            <person name="Fedorova E."/>
            <person name="Kohlen W."/>
            <person name="Bisseling T."/>
            <person name="Smit S."/>
            <person name="Geurts R."/>
        </authorList>
    </citation>
    <scope>NUCLEOTIDE SEQUENCE [LARGE SCALE GENOMIC DNA]</scope>
    <source>
        <strain evidence="2">cv. WU1-14</strain>
    </source>
</reference>
<keyword evidence="2" id="KW-1185">Reference proteome</keyword>
<dbReference type="EMBL" id="JXTB01000093">
    <property type="protein sequence ID" value="PON64753.1"/>
    <property type="molecule type" value="Genomic_DNA"/>
</dbReference>
<gene>
    <name evidence="1" type="ORF">PanWU01x14_122280</name>
</gene>
<name>A0A2P5CUL7_PARAD</name>
<accession>A0A2P5CUL7</accession>
<evidence type="ECO:0000313" key="1">
    <source>
        <dbReference type="EMBL" id="PON64753.1"/>
    </source>
</evidence>
<evidence type="ECO:0000313" key="2">
    <source>
        <dbReference type="Proteomes" id="UP000237105"/>
    </source>
</evidence>
<comment type="caution">
    <text evidence="1">The sequence shown here is derived from an EMBL/GenBank/DDBJ whole genome shotgun (WGS) entry which is preliminary data.</text>
</comment>
<dbReference type="AlphaFoldDB" id="A0A2P5CUL7"/>
<organism evidence="1 2">
    <name type="scientific">Parasponia andersonii</name>
    <name type="common">Sponia andersonii</name>
    <dbReference type="NCBI Taxonomy" id="3476"/>
    <lineage>
        <taxon>Eukaryota</taxon>
        <taxon>Viridiplantae</taxon>
        <taxon>Streptophyta</taxon>
        <taxon>Embryophyta</taxon>
        <taxon>Tracheophyta</taxon>
        <taxon>Spermatophyta</taxon>
        <taxon>Magnoliopsida</taxon>
        <taxon>eudicotyledons</taxon>
        <taxon>Gunneridae</taxon>
        <taxon>Pentapetalae</taxon>
        <taxon>rosids</taxon>
        <taxon>fabids</taxon>
        <taxon>Rosales</taxon>
        <taxon>Cannabaceae</taxon>
        <taxon>Parasponia</taxon>
    </lineage>
</organism>
<proteinExistence type="predicted"/>
<dbReference type="OrthoDB" id="10356911at2759"/>
<dbReference type="Proteomes" id="UP000237105">
    <property type="component" value="Unassembled WGS sequence"/>
</dbReference>
<sequence>MCIYTRTKNPSVWSDSIQKFGYTCLNPKSRVGSGLYLWSGRVFAFLSM</sequence>
<protein>
    <submittedName>
        <fullName evidence="1">Uncharacterized protein</fullName>
    </submittedName>
</protein>